<dbReference type="STRING" id="543728.Vapar_1938"/>
<dbReference type="PANTHER" id="PTHR28008">
    <property type="entry name" value="DOMAIN PROTEIN, PUTATIVE (AFU_ORTHOLOGUE AFUA_3G10980)-RELATED"/>
    <property type="match status" value="1"/>
</dbReference>
<sequence length="109" mass="11465" precursor="true">MLALLVLSLAPASVASALPSTGWDKSNHALGFAVLGLLGQLAWPGRTAIVLTTLLAYGGLIELLQSLTPDRVAEATDLLADWVGLLLGAGLAFLLERRRSDKNLSREST</sequence>
<feature type="chain" id="PRO_5002949818" evidence="1">
    <location>
        <begin position="18"/>
        <end position="109"/>
    </location>
</feature>
<organism evidence="3">
    <name type="scientific">Variovorax paradoxus (strain S110)</name>
    <dbReference type="NCBI Taxonomy" id="543728"/>
    <lineage>
        <taxon>Bacteria</taxon>
        <taxon>Pseudomonadati</taxon>
        <taxon>Pseudomonadota</taxon>
        <taxon>Betaproteobacteria</taxon>
        <taxon>Burkholderiales</taxon>
        <taxon>Comamonadaceae</taxon>
        <taxon>Variovorax</taxon>
    </lineage>
</organism>
<dbReference type="EMBL" id="CP001635">
    <property type="protein sequence ID" value="ACS18585.1"/>
    <property type="molecule type" value="Genomic_DNA"/>
</dbReference>
<dbReference type="eggNOG" id="COG5652">
    <property type="taxonomic scope" value="Bacteria"/>
</dbReference>
<dbReference type="PANTHER" id="PTHR28008:SF1">
    <property type="entry name" value="DOMAIN PROTEIN, PUTATIVE (AFU_ORTHOLOGUE AFUA_3G10980)-RELATED"/>
    <property type="match status" value="1"/>
</dbReference>
<dbReference type="KEGG" id="vap:Vapar_1938"/>
<dbReference type="InterPro" id="IPR006976">
    <property type="entry name" value="VanZ-like"/>
</dbReference>
<dbReference type="HOGENOM" id="CLU_096028_3_5_4"/>
<keyword evidence="1" id="KW-0732">Signal</keyword>
<dbReference type="Pfam" id="PF04892">
    <property type="entry name" value="VanZ"/>
    <property type="match status" value="1"/>
</dbReference>
<evidence type="ECO:0000313" key="3">
    <source>
        <dbReference type="EMBL" id="ACS18585.1"/>
    </source>
</evidence>
<accession>C5CVD6</accession>
<evidence type="ECO:0000256" key="1">
    <source>
        <dbReference type="SAM" id="SignalP"/>
    </source>
</evidence>
<protein>
    <submittedName>
        <fullName evidence="3">VanZ family protein</fullName>
    </submittedName>
</protein>
<proteinExistence type="predicted"/>
<evidence type="ECO:0000259" key="2">
    <source>
        <dbReference type="Pfam" id="PF04892"/>
    </source>
</evidence>
<feature type="signal peptide" evidence="1">
    <location>
        <begin position="1"/>
        <end position="17"/>
    </location>
</feature>
<dbReference type="AlphaFoldDB" id="C5CVD6"/>
<reference evidence="3" key="1">
    <citation type="submission" date="2009-06" db="EMBL/GenBank/DDBJ databases">
        <title>Complete sequence of chromosome 1 of Variovorax paradoxus S110.</title>
        <authorList>
            <consortium name="US DOE Joint Genome Institute"/>
            <person name="Lucas S."/>
            <person name="Copeland A."/>
            <person name="Lapidus A."/>
            <person name="Glavina del Rio T."/>
            <person name="Tice H."/>
            <person name="Bruce D."/>
            <person name="Goodwin L."/>
            <person name="Pitluck S."/>
            <person name="Chertkov O."/>
            <person name="Brettin T."/>
            <person name="Detter J.C."/>
            <person name="Han C."/>
            <person name="Larimer F."/>
            <person name="Land M."/>
            <person name="Hauser L."/>
            <person name="Kyrpides N."/>
            <person name="Ovchinnikova G."/>
            <person name="Orwin P."/>
            <person name="Leadbetter J.R."/>
            <person name="Spain J.C."/>
            <person name="Han J.I."/>
        </authorList>
    </citation>
    <scope>NUCLEOTIDE SEQUENCE</scope>
    <source>
        <strain evidence="3">S110</strain>
    </source>
</reference>
<feature type="domain" description="VanZ-like" evidence="2">
    <location>
        <begin position="30"/>
        <end position="95"/>
    </location>
</feature>
<name>C5CVD6_VARPS</name>
<gene>
    <name evidence="3" type="ordered locus">Vapar_1938</name>
</gene>
<dbReference type="NCBIfam" id="NF037970">
    <property type="entry name" value="vanZ_1"/>
    <property type="match status" value="1"/>
</dbReference>